<evidence type="ECO:0000313" key="7">
    <source>
        <dbReference type="EMBL" id="AGC46904.1"/>
    </source>
</evidence>
<dbReference type="InterPro" id="IPR001818">
    <property type="entry name" value="Pept_M10_metallopeptidase"/>
</dbReference>
<dbReference type="InterPro" id="IPR024079">
    <property type="entry name" value="MetalloPept_cat_dom_sf"/>
</dbReference>
<keyword evidence="2" id="KW-0479">Metal-binding</keyword>
<dbReference type="Gene3D" id="3.40.390.10">
    <property type="entry name" value="Collagenase (Catalytic Domain)"/>
    <property type="match status" value="1"/>
</dbReference>
<keyword evidence="8" id="KW-1185">Reference proteome</keyword>
<dbReference type="HOGENOM" id="CLU_073010_0_0_7"/>
<feature type="signal peptide" evidence="5">
    <location>
        <begin position="1"/>
        <end position="25"/>
    </location>
</feature>
<dbReference type="Proteomes" id="UP000011131">
    <property type="component" value="Chromosome"/>
</dbReference>
<feature type="domain" description="Peptidase metallopeptidase" evidence="6">
    <location>
        <begin position="100"/>
        <end position="270"/>
    </location>
</feature>
<sequence length="314" mass="33918">MRMPRFGLRTAQAIVLALAVSCGEASDIGVPSRDETFDDGWKAFRAQVVESSARPGVFIVEGDIAIHGEEALRKYYNDFMARTSQPLTISQRPVGGGMFVDDVWTDAAKHSLTYCISDAFGTQKSLVITAMATAAESWSRRVGVTIRHIPSEDGMCAQEPPDFNLNVTFDVKPSPQAEEHEYLAAAFFPSAARHEAILNISPNAFTTSSGGRTLEGILRHELGHVLGFRHEHMWAEPIGSCSDDIEAEDTGAPGLEDDGRLLVGGYDTASVMFYPQCRPPGSVGGYAQTETDYRAAISLYGLAPSLIVSAVTPL</sequence>
<keyword evidence="1" id="KW-0645">Protease</keyword>
<evidence type="ECO:0000256" key="3">
    <source>
        <dbReference type="ARBA" id="ARBA00022801"/>
    </source>
</evidence>
<dbReference type="GO" id="GO:0008270">
    <property type="term" value="F:zinc ion binding"/>
    <property type="evidence" value="ECO:0007669"/>
    <property type="project" value="InterPro"/>
</dbReference>
<dbReference type="InterPro" id="IPR006026">
    <property type="entry name" value="Peptidase_Metallo"/>
</dbReference>
<gene>
    <name evidence="7" type="ordered locus">MYSTI_05627</name>
</gene>
<evidence type="ECO:0000313" key="8">
    <source>
        <dbReference type="Proteomes" id="UP000011131"/>
    </source>
</evidence>
<proteinExistence type="predicted"/>
<dbReference type="GO" id="GO:0006508">
    <property type="term" value="P:proteolysis"/>
    <property type="evidence" value="ECO:0007669"/>
    <property type="project" value="UniProtKB-KW"/>
</dbReference>
<dbReference type="STRING" id="1278073.MYSTI_05627"/>
<dbReference type="eggNOG" id="COG1520">
    <property type="taxonomic scope" value="Bacteria"/>
</dbReference>
<dbReference type="SMART" id="SM00235">
    <property type="entry name" value="ZnMc"/>
    <property type="match status" value="1"/>
</dbReference>
<keyword evidence="5" id="KW-0732">Signal</keyword>
<keyword evidence="3" id="KW-0378">Hydrolase</keyword>
<dbReference type="OrthoDB" id="3669864at2"/>
<evidence type="ECO:0000256" key="1">
    <source>
        <dbReference type="ARBA" id="ARBA00022670"/>
    </source>
</evidence>
<evidence type="ECO:0000256" key="2">
    <source>
        <dbReference type="ARBA" id="ARBA00022723"/>
    </source>
</evidence>
<feature type="chain" id="PRO_5003984448" description="Peptidase metallopeptidase domain-containing protein" evidence="5">
    <location>
        <begin position="26"/>
        <end position="314"/>
    </location>
</feature>
<evidence type="ECO:0000256" key="4">
    <source>
        <dbReference type="ARBA" id="ARBA00022833"/>
    </source>
</evidence>
<dbReference type="AlphaFoldDB" id="L7UKB7"/>
<evidence type="ECO:0000256" key="5">
    <source>
        <dbReference type="SAM" id="SignalP"/>
    </source>
</evidence>
<organism evidence="7 8">
    <name type="scientific">Myxococcus stipitatus (strain DSM 14675 / JCM 12634 / Mx s8)</name>
    <dbReference type="NCBI Taxonomy" id="1278073"/>
    <lineage>
        <taxon>Bacteria</taxon>
        <taxon>Pseudomonadati</taxon>
        <taxon>Myxococcota</taxon>
        <taxon>Myxococcia</taxon>
        <taxon>Myxococcales</taxon>
        <taxon>Cystobacterineae</taxon>
        <taxon>Myxococcaceae</taxon>
        <taxon>Myxococcus</taxon>
    </lineage>
</organism>
<dbReference type="GO" id="GO:0031012">
    <property type="term" value="C:extracellular matrix"/>
    <property type="evidence" value="ECO:0007669"/>
    <property type="project" value="InterPro"/>
</dbReference>
<keyword evidence="4" id="KW-0862">Zinc</keyword>
<dbReference type="KEGG" id="msd:MYSTI_05627"/>
<dbReference type="PROSITE" id="PS51257">
    <property type="entry name" value="PROKAR_LIPOPROTEIN"/>
    <property type="match status" value="1"/>
</dbReference>
<dbReference type="Pfam" id="PF00413">
    <property type="entry name" value="Peptidase_M10"/>
    <property type="match status" value="1"/>
</dbReference>
<evidence type="ECO:0000259" key="6">
    <source>
        <dbReference type="SMART" id="SM00235"/>
    </source>
</evidence>
<dbReference type="SUPFAM" id="SSF55486">
    <property type="entry name" value="Metalloproteases ('zincins'), catalytic domain"/>
    <property type="match status" value="1"/>
</dbReference>
<protein>
    <recommendedName>
        <fullName evidence="6">Peptidase metallopeptidase domain-containing protein</fullName>
    </recommendedName>
</protein>
<reference evidence="7 8" key="1">
    <citation type="journal article" date="2013" name="Genome Announc.">
        <title>Complete genome sequence of Myxococcus stipitatus strain DSM 14675, a fruiting myxobacterium.</title>
        <authorList>
            <person name="Huntley S."/>
            <person name="Kneip S."/>
            <person name="Treuner-Lange A."/>
            <person name="Sogaard-Andersen L."/>
        </authorList>
    </citation>
    <scope>NUCLEOTIDE SEQUENCE [LARGE SCALE GENOMIC DNA]</scope>
    <source>
        <strain evidence="8">DSM 14675 / JCM 12634 / Mx s8</strain>
    </source>
</reference>
<dbReference type="GO" id="GO:0004222">
    <property type="term" value="F:metalloendopeptidase activity"/>
    <property type="evidence" value="ECO:0007669"/>
    <property type="project" value="InterPro"/>
</dbReference>
<dbReference type="EMBL" id="CP004025">
    <property type="protein sequence ID" value="AGC46904.1"/>
    <property type="molecule type" value="Genomic_DNA"/>
</dbReference>
<name>L7UKB7_MYXSD</name>
<accession>L7UKB7</accession>